<proteinExistence type="predicted"/>
<gene>
    <name evidence="1" type="primary">146</name>
    <name evidence="1" type="ORF">SEA_BRUTONGASTER_146</name>
</gene>
<evidence type="ECO:0000313" key="1">
    <source>
        <dbReference type="EMBL" id="QBP33360.1"/>
    </source>
</evidence>
<dbReference type="EMBL" id="MK524501">
    <property type="protein sequence ID" value="QBP33360.1"/>
    <property type="molecule type" value="Genomic_DNA"/>
</dbReference>
<sequence>MAIYHTTVDIKSYTDELTRADIIETIADKLRGNAFDGVEFVLTDRNGAADVFVKVETKEA</sequence>
<reference evidence="1 2" key="1">
    <citation type="submission" date="2019-02" db="EMBL/GenBank/DDBJ databases">
        <authorList>
            <person name="Rowley M."/>
            <person name="Stucki C."/>
            <person name="Ghiringhelli B."/>
            <person name="Naegele L."/>
            <person name="Emmons C.B."/>
            <person name="Slowan-Pomeroy T."/>
            <person name="Briggs L.A."/>
            <person name="Garlena R.A."/>
            <person name="Russell D.A."/>
            <person name="Pope W.H."/>
            <person name="Molloy S.D."/>
            <person name="Jacobs-Sera D."/>
            <person name="Hatfull G.F."/>
        </authorList>
    </citation>
    <scope>NUCLEOTIDE SEQUENCE [LARGE SCALE GENOMIC DNA]</scope>
</reference>
<organism evidence="1 2">
    <name type="scientific">Gordonia phage BrutonGaster</name>
    <dbReference type="NCBI Taxonomy" id="2530116"/>
    <lineage>
        <taxon>Viruses</taxon>
        <taxon>Duplodnaviria</taxon>
        <taxon>Heunggongvirae</taxon>
        <taxon>Uroviricota</taxon>
        <taxon>Caudoviricetes</taxon>
        <taxon>Oneupvirus</taxon>
        <taxon>Oneupvirus brutongaster</taxon>
    </lineage>
</organism>
<dbReference type="RefSeq" id="YP_009820660.1">
    <property type="nucleotide sequence ID" value="NC_048169.1"/>
</dbReference>
<accession>A0A482JMQ6</accession>
<keyword evidence="2" id="KW-1185">Reference proteome</keyword>
<evidence type="ECO:0000313" key="2">
    <source>
        <dbReference type="Proteomes" id="UP000295568"/>
    </source>
</evidence>
<dbReference type="GeneID" id="55012101"/>
<name>A0A482JMQ6_9CAUD</name>
<dbReference type="KEGG" id="vg:55012101"/>
<protein>
    <submittedName>
        <fullName evidence="1">Uncharacterized protein</fullName>
    </submittedName>
</protein>
<dbReference type="Proteomes" id="UP000295568">
    <property type="component" value="Segment"/>
</dbReference>